<dbReference type="STRING" id="445961.IW15_07670"/>
<accession>A0A086A7K6</accession>
<evidence type="ECO:0000313" key="3">
    <source>
        <dbReference type="Proteomes" id="UP000028705"/>
    </source>
</evidence>
<reference evidence="2 3" key="1">
    <citation type="submission" date="2014-07" db="EMBL/GenBank/DDBJ databases">
        <title>Genome of Chryseobacterium soli DSM 19298.</title>
        <authorList>
            <person name="Stropko S.J."/>
            <person name="Pipes S.E."/>
            <person name="Newman J."/>
        </authorList>
    </citation>
    <scope>NUCLEOTIDE SEQUENCE [LARGE SCALE GENOMIC DNA]</scope>
    <source>
        <strain evidence="2 3">DSM 19298</strain>
    </source>
</reference>
<feature type="transmembrane region" description="Helical" evidence="1">
    <location>
        <begin position="353"/>
        <end position="370"/>
    </location>
</feature>
<keyword evidence="1" id="KW-0472">Membrane</keyword>
<keyword evidence="3" id="KW-1185">Reference proteome</keyword>
<name>A0A086A7K6_9FLAO</name>
<sequence length="413" mass="48675">MRFADFFLNWKTFLIFNVLIFAIKIFFSVYHNFSAEYFEDWRIAKNVALDEVYSLNLKYGSSAYKLPVYPLFLSFFIKIFGALGAVKFIIITQHIFYFSIPVVIIKTFENLNLKVAGFLSAYLFIFSPSYFYYSNILEATNLFILFFAVWLYLYSELWMQRRSLWKLITFSVMTAILALTQVVAIPLMILMILLLFFYKKLLVKNIALVFLIAGICYSPWVIRNYISFDKLVMSKSPVWQNIYLGYVSEYQILPDNHFITEQDEKKIAVHIGENDEFVGEQIYENEVHKIIEADQWAPLKKGINNLISLWYVPKRYFDDNSLSILVGRKAYVMIINILLLLSLLYFFKNNKSLFLFLCVVFAGFTFPYLVGHAANIRFKLDFEWIQNSVIALFIFLKYLNKKQPSDKETVNLF</sequence>
<gene>
    <name evidence="2" type="ORF">IW15_07670</name>
</gene>
<feature type="transmembrane region" description="Helical" evidence="1">
    <location>
        <begin position="12"/>
        <end position="33"/>
    </location>
</feature>
<feature type="transmembrane region" description="Helical" evidence="1">
    <location>
        <begin position="167"/>
        <end position="196"/>
    </location>
</feature>
<feature type="transmembrane region" description="Helical" evidence="1">
    <location>
        <begin position="330"/>
        <end position="347"/>
    </location>
</feature>
<feature type="transmembrane region" description="Helical" evidence="1">
    <location>
        <begin position="139"/>
        <end position="155"/>
    </location>
</feature>
<dbReference type="Proteomes" id="UP000028705">
    <property type="component" value="Unassembled WGS sequence"/>
</dbReference>
<feature type="transmembrane region" description="Helical" evidence="1">
    <location>
        <begin position="202"/>
        <end position="222"/>
    </location>
</feature>
<evidence type="ECO:0000313" key="2">
    <source>
        <dbReference type="EMBL" id="KFF12670.1"/>
    </source>
</evidence>
<dbReference type="AlphaFoldDB" id="A0A086A7K6"/>
<dbReference type="EMBL" id="JPRH01000003">
    <property type="protein sequence ID" value="KFF12670.1"/>
    <property type="molecule type" value="Genomic_DNA"/>
</dbReference>
<proteinExistence type="predicted"/>
<keyword evidence="1" id="KW-1133">Transmembrane helix</keyword>
<feature type="transmembrane region" description="Helical" evidence="1">
    <location>
        <begin position="68"/>
        <end position="90"/>
    </location>
</feature>
<comment type="caution">
    <text evidence="2">The sequence shown here is derived from an EMBL/GenBank/DDBJ whole genome shotgun (WGS) entry which is preliminary data.</text>
</comment>
<feature type="transmembrane region" description="Helical" evidence="1">
    <location>
        <begin position="382"/>
        <end position="399"/>
    </location>
</feature>
<dbReference type="eggNOG" id="COG1807">
    <property type="taxonomic scope" value="Bacteria"/>
</dbReference>
<organism evidence="2 3">
    <name type="scientific">Chryseobacterium soli</name>
    <dbReference type="NCBI Taxonomy" id="445961"/>
    <lineage>
        <taxon>Bacteria</taxon>
        <taxon>Pseudomonadati</taxon>
        <taxon>Bacteroidota</taxon>
        <taxon>Flavobacteriia</taxon>
        <taxon>Flavobacteriales</taxon>
        <taxon>Weeksellaceae</taxon>
        <taxon>Chryseobacterium group</taxon>
        <taxon>Chryseobacterium</taxon>
    </lineage>
</organism>
<keyword evidence="1" id="KW-0812">Transmembrane</keyword>
<protein>
    <submittedName>
        <fullName evidence="2">Uncharacterized protein</fullName>
    </submittedName>
</protein>
<evidence type="ECO:0000256" key="1">
    <source>
        <dbReference type="SAM" id="Phobius"/>
    </source>
</evidence>